<evidence type="ECO:0000259" key="1">
    <source>
        <dbReference type="SMART" id="SM00858"/>
    </source>
</evidence>
<dbReference type="SMART" id="SM00858">
    <property type="entry name" value="SAF"/>
    <property type="match status" value="1"/>
</dbReference>
<keyword evidence="2" id="KW-0969">Cilium</keyword>
<keyword evidence="2" id="KW-0966">Cell projection</keyword>
<dbReference type="EMBL" id="CP019688">
    <property type="protein sequence ID" value="AQQ14737.1"/>
    <property type="molecule type" value="Genomic_DNA"/>
</dbReference>
<organism evidence="2 3">
    <name type="scientific">Corynebacterium glaucum</name>
    <dbReference type="NCBI Taxonomy" id="187491"/>
    <lineage>
        <taxon>Bacteria</taxon>
        <taxon>Bacillati</taxon>
        <taxon>Actinomycetota</taxon>
        <taxon>Actinomycetes</taxon>
        <taxon>Mycobacteriales</taxon>
        <taxon>Corynebacteriaceae</taxon>
        <taxon>Corynebacterium</taxon>
    </lineage>
</organism>
<dbReference type="AlphaFoldDB" id="A0A1Q2HV60"/>
<dbReference type="Proteomes" id="UP000217209">
    <property type="component" value="Chromosome"/>
</dbReference>
<gene>
    <name evidence="2" type="ORF">CGLAU_03800</name>
</gene>
<name>A0A1Q2HV60_9CORY</name>
<dbReference type="Pfam" id="PF08666">
    <property type="entry name" value="SAF"/>
    <property type="match status" value="1"/>
</dbReference>
<dbReference type="OrthoDB" id="4410346at2"/>
<feature type="domain" description="SAF" evidence="1">
    <location>
        <begin position="45"/>
        <end position="107"/>
    </location>
</feature>
<evidence type="ECO:0000313" key="3">
    <source>
        <dbReference type="Proteomes" id="UP000217209"/>
    </source>
</evidence>
<dbReference type="CDD" id="cd11614">
    <property type="entry name" value="SAF_CpaB_FlgA_like"/>
    <property type="match status" value="1"/>
</dbReference>
<evidence type="ECO:0000313" key="2">
    <source>
        <dbReference type="EMBL" id="AQQ14737.1"/>
    </source>
</evidence>
<sequence length="212" mass="21864">MNLARFDALLHPGHHRSTVIRRVLALVLVVVAGLSMLIDAHRADPSVLIFARPVAAGAVLTEEDLTTTRLPSNVVPANAIQESELATGQILAAGASAGEVVTTTRLVGPDLIAQLVAEEPPGEDFTMVPLPLAEPDIVPMLHHGARVDVIGHGPAVIAEGGRIVTVGEEGTVLVLLRKTHAAAVAAASLVDPLTVVLSGGGYSAIPQLKSAR</sequence>
<keyword evidence="2" id="KW-0282">Flagellum</keyword>
<reference evidence="2 3" key="1">
    <citation type="submission" date="2016-12" db="EMBL/GenBank/DDBJ databases">
        <authorList>
            <person name="Song W.-J."/>
            <person name="Kurnit D.M."/>
        </authorList>
    </citation>
    <scope>NUCLEOTIDE SEQUENCE [LARGE SCALE GENOMIC DNA]</scope>
    <source>
        <strain evidence="2 3">DSM 30827</strain>
    </source>
</reference>
<proteinExistence type="predicted"/>
<protein>
    <submittedName>
        <fullName evidence="2">Flagellar basal body P-ring biosynthesis protein FlgA</fullName>
    </submittedName>
</protein>
<dbReference type="KEGG" id="cgv:CGLAU_03800"/>
<dbReference type="InterPro" id="IPR013974">
    <property type="entry name" value="SAF"/>
</dbReference>
<accession>A0A1Q2HV60</accession>
<keyword evidence="3" id="KW-1185">Reference proteome</keyword>